<feature type="compositionally biased region" description="Polar residues" evidence="1">
    <location>
        <begin position="551"/>
        <end position="571"/>
    </location>
</feature>
<evidence type="ECO:0000256" key="1">
    <source>
        <dbReference type="SAM" id="MobiDB-lite"/>
    </source>
</evidence>
<proteinExistence type="predicted"/>
<accession>A0ABY7CE35</accession>
<feature type="compositionally biased region" description="Basic and acidic residues" evidence="1">
    <location>
        <begin position="16"/>
        <end position="27"/>
    </location>
</feature>
<keyword evidence="3" id="KW-1185">Reference proteome</keyword>
<dbReference type="PANTHER" id="PTHR36050">
    <property type="entry name" value="O-FUCOSYLTRANSFERASE 30"/>
    <property type="match status" value="1"/>
</dbReference>
<gene>
    <name evidence="2" type="ORF">PtA15_3A391</name>
</gene>
<dbReference type="Gene3D" id="3.40.50.11340">
    <property type="match status" value="1"/>
</dbReference>
<feature type="region of interest" description="Disordered" evidence="1">
    <location>
        <begin position="544"/>
        <end position="577"/>
    </location>
</feature>
<feature type="region of interest" description="Disordered" evidence="1">
    <location>
        <begin position="1"/>
        <end position="57"/>
    </location>
</feature>
<dbReference type="PANTHER" id="PTHR36050:SF1">
    <property type="entry name" value="O-FUCOSYLTRANSFERASE 30"/>
    <property type="match status" value="1"/>
</dbReference>
<protein>
    <submittedName>
        <fullName evidence="2">Uncharacterized protein</fullName>
    </submittedName>
</protein>
<evidence type="ECO:0000313" key="2">
    <source>
        <dbReference type="EMBL" id="WAQ83025.1"/>
    </source>
</evidence>
<sequence length="682" mass="77525">MSSASSNPYYQPKSAHQFDEVPGDRKPPQSFHASSSRVDQVVDPANTDPAEAQSSERKGPLPIFERLIVKEAPNKPYKPLPRMRFQPNLRYENVRPSVHHLTKELEGTKFLTFLPHSGFHNQRIEMKNAFKLAKLLNRTLILPPFRLGHPLRWANSTLLSHALEEDEKKYERLSECSALHSASRRGPVDEDKSSLLEECKYDSDWTTVQVDYILNTKELYKKVPIIDRTDLREAWLWNTLKLYPGEWLEVKDEFRYSYQVYESTTAASVAESKYTWRLNIDDLADFSDTRLLSFGSLFGSERVVLSSPEMQKFNQTIEDNQFLNLPLLEKISDQIADRLGGRGNYIGLHLRVANAFFKVQSPQIIRETFHKICKEILKLDQRIVDDLIARHESKAMLKVAYVEGGQEHLDSNLKTLSDNHQADSGNGLSDLDFPVYGNKNPKYGSKKTDQEASGRVRRGRLGPARTMRRASTAMAINRRPKPRFKCNGKLYDKADRQLEKLNVPIYISTDLPSKSVKTQEVLSIIFDTFPCVFSSKDIKALTPKDSKEALKSSNRGLAGLDNSSPKTSAQTRTKHDAREAISGKLDFSPYHDGQHEAGHGEEVQELYEFSQLKSNLDGVNLDRFLFPVLESMIVSKGSHIIGTPRSTFSSYVENVLHPAYQRSSKSLSSESTIDRKHTKLSS</sequence>
<name>A0ABY7CE35_9BASI</name>
<evidence type="ECO:0000313" key="3">
    <source>
        <dbReference type="Proteomes" id="UP001164743"/>
    </source>
</evidence>
<dbReference type="Proteomes" id="UP001164743">
    <property type="component" value="Chromosome 3A"/>
</dbReference>
<feature type="region of interest" description="Disordered" evidence="1">
    <location>
        <begin position="663"/>
        <end position="682"/>
    </location>
</feature>
<dbReference type="GeneID" id="77808250"/>
<reference evidence="2" key="1">
    <citation type="submission" date="2022-10" db="EMBL/GenBank/DDBJ databases">
        <title>Puccinia triticina Genome sequencing and assembly.</title>
        <authorList>
            <person name="Li C."/>
        </authorList>
    </citation>
    <scope>NUCLEOTIDE SEQUENCE</scope>
    <source>
        <strain evidence="2">Pt15</strain>
    </source>
</reference>
<organism evidence="2 3">
    <name type="scientific">Puccinia triticina</name>
    <dbReference type="NCBI Taxonomy" id="208348"/>
    <lineage>
        <taxon>Eukaryota</taxon>
        <taxon>Fungi</taxon>
        <taxon>Dikarya</taxon>
        <taxon>Basidiomycota</taxon>
        <taxon>Pucciniomycotina</taxon>
        <taxon>Pucciniomycetes</taxon>
        <taxon>Pucciniales</taxon>
        <taxon>Pucciniaceae</taxon>
        <taxon>Puccinia</taxon>
    </lineage>
</organism>
<dbReference type="RefSeq" id="XP_053018580.1">
    <property type="nucleotide sequence ID" value="XM_053167355.1"/>
</dbReference>
<dbReference type="EMBL" id="CP110423">
    <property type="protein sequence ID" value="WAQ83025.1"/>
    <property type="molecule type" value="Genomic_DNA"/>
</dbReference>